<dbReference type="EMBL" id="FPCK01000003">
    <property type="protein sequence ID" value="SFV37391.1"/>
    <property type="molecule type" value="Genomic_DNA"/>
</dbReference>
<evidence type="ECO:0000313" key="3">
    <source>
        <dbReference type="Proteomes" id="UP000199074"/>
    </source>
</evidence>
<feature type="compositionally biased region" description="Polar residues" evidence="1">
    <location>
        <begin position="1"/>
        <end position="11"/>
    </location>
</feature>
<accession>A0A1I7NRT9</accession>
<gene>
    <name evidence="2" type="ORF">SAMN05216456_2899</name>
</gene>
<dbReference type="Proteomes" id="UP000199074">
    <property type="component" value="Unassembled WGS sequence"/>
</dbReference>
<proteinExistence type="predicted"/>
<dbReference type="AlphaFoldDB" id="A0A1I7NRT9"/>
<keyword evidence="3" id="KW-1185">Reference proteome</keyword>
<organism evidence="2 3">
    <name type="scientific">Devosia crocina</name>
    <dbReference type="NCBI Taxonomy" id="429728"/>
    <lineage>
        <taxon>Bacteria</taxon>
        <taxon>Pseudomonadati</taxon>
        <taxon>Pseudomonadota</taxon>
        <taxon>Alphaproteobacteria</taxon>
        <taxon>Hyphomicrobiales</taxon>
        <taxon>Devosiaceae</taxon>
        <taxon>Devosia</taxon>
    </lineage>
</organism>
<feature type="region of interest" description="Disordered" evidence="1">
    <location>
        <begin position="1"/>
        <end position="20"/>
    </location>
</feature>
<evidence type="ECO:0000256" key="1">
    <source>
        <dbReference type="SAM" id="MobiDB-lite"/>
    </source>
</evidence>
<sequence>MDALISPSSGATRHLLPEREKNGGKLHSLFLSLSGRGGLAYGRVGEGDASL</sequence>
<evidence type="ECO:0000313" key="2">
    <source>
        <dbReference type="EMBL" id="SFV37391.1"/>
    </source>
</evidence>
<name>A0A1I7NRT9_9HYPH</name>
<protein>
    <submittedName>
        <fullName evidence="2">Uncharacterized protein</fullName>
    </submittedName>
</protein>
<reference evidence="2 3" key="1">
    <citation type="submission" date="2016-10" db="EMBL/GenBank/DDBJ databases">
        <authorList>
            <person name="de Groot N.N."/>
        </authorList>
    </citation>
    <scope>NUCLEOTIDE SEQUENCE [LARGE SCALE GENOMIC DNA]</scope>
    <source>
        <strain evidence="2 3">IPL20</strain>
    </source>
</reference>